<comment type="subcellular location">
    <subcellularLocation>
        <location evidence="1">Cell envelope</location>
    </subcellularLocation>
</comment>
<evidence type="ECO:0000256" key="2">
    <source>
        <dbReference type="ARBA" id="ARBA00022448"/>
    </source>
</evidence>
<dbReference type="Proteomes" id="UP000011625">
    <property type="component" value="Unassembled WGS sequence"/>
</dbReference>
<keyword evidence="7" id="KW-1185">Reference proteome</keyword>
<dbReference type="RefSeq" id="WP_005039728.1">
    <property type="nucleotide sequence ID" value="NZ_AOME01000014.1"/>
</dbReference>
<name>M0NBQ6_9EURY</name>
<evidence type="ECO:0000313" key="6">
    <source>
        <dbReference type="EMBL" id="EMA55301.1"/>
    </source>
</evidence>
<dbReference type="InterPro" id="IPR002491">
    <property type="entry name" value="ABC_transptr_periplasmic_BD"/>
</dbReference>
<gene>
    <name evidence="6" type="ORF">C450_02825</name>
</gene>
<organism evidence="6 7">
    <name type="scientific">Halococcus salifodinae DSM 8989</name>
    <dbReference type="NCBI Taxonomy" id="1227456"/>
    <lineage>
        <taxon>Archaea</taxon>
        <taxon>Methanobacteriati</taxon>
        <taxon>Methanobacteriota</taxon>
        <taxon>Stenosarchaea group</taxon>
        <taxon>Halobacteria</taxon>
        <taxon>Halobacteriales</taxon>
        <taxon>Halococcaceae</taxon>
        <taxon>Halococcus</taxon>
    </lineage>
</organism>
<evidence type="ECO:0000256" key="3">
    <source>
        <dbReference type="ARBA" id="ARBA00022729"/>
    </source>
</evidence>
<dbReference type="AlphaFoldDB" id="M0NBQ6"/>
<accession>M0NBQ6</accession>
<evidence type="ECO:0000256" key="1">
    <source>
        <dbReference type="ARBA" id="ARBA00004196"/>
    </source>
</evidence>
<dbReference type="Gene3D" id="3.40.50.1980">
    <property type="entry name" value="Nitrogenase molybdenum iron protein domain"/>
    <property type="match status" value="2"/>
</dbReference>
<comment type="caution">
    <text evidence="6">The sequence shown here is derived from an EMBL/GenBank/DDBJ whole genome shotgun (WGS) entry which is preliminary data.</text>
</comment>
<dbReference type="EMBL" id="AOME01000014">
    <property type="protein sequence ID" value="EMA55301.1"/>
    <property type="molecule type" value="Genomic_DNA"/>
</dbReference>
<dbReference type="PANTHER" id="PTHR30532">
    <property type="entry name" value="IRON III DICITRATE-BINDING PERIPLASMIC PROTEIN"/>
    <property type="match status" value="1"/>
</dbReference>
<dbReference type="OrthoDB" id="304381at2157"/>
<feature type="region of interest" description="Disordered" evidence="4">
    <location>
        <begin position="18"/>
        <end position="93"/>
    </location>
</feature>
<dbReference type="PROSITE" id="PS51257">
    <property type="entry name" value="PROKAR_LIPOPROTEIN"/>
    <property type="match status" value="1"/>
</dbReference>
<evidence type="ECO:0000313" key="7">
    <source>
        <dbReference type="Proteomes" id="UP000011625"/>
    </source>
</evidence>
<feature type="compositionally biased region" description="Polar residues" evidence="4">
    <location>
        <begin position="71"/>
        <end position="93"/>
    </location>
</feature>
<dbReference type="PANTHER" id="PTHR30532:SF1">
    <property type="entry name" value="IRON(3+)-HYDROXAMATE-BINDING PROTEIN FHUD"/>
    <property type="match status" value="1"/>
</dbReference>
<dbReference type="Pfam" id="PF01497">
    <property type="entry name" value="Peripla_BP_2"/>
    <property type="match status" value="1"/>
</dbReference>
<sequence length="424" mass="45809">MQRRRFLTGAATASALLAGCTSSDGDGDGNNSSAGGNESTTAANGTSTAAATTTAGSTATASGNGTDAGAQTGTENGTETDGQSGTETGSSYSVSIAPMGEVTFDGVPETWVANNGSWADMGAALGVAPPKAVWLPERYHTQYYDEVPGVSVDKSGMQALSSDGVSKELFYELDGDVHVIDPNFLLNRFKGWKQSDIEELRTNVGPFFGNSSFSRGYSWHEDYQYYTLYEAFGKLAEMFQREDRYEQFVELHDEMQSNLSEVVPSNESERPSVAILWASGNEPEEFSPYLIGEGTSFKQWRDLGVRDALAETDVGNFHASRSAVDFETLLQIDPEVLLFRGHESQTAEEFQNTVVQFMKNNSTASALTAVENDDVYRGGPLYQGPITNFVTTQRAAEQVYPDRVSGPLYDPERIAPIVDGNGES</sequence>
<dbReference type="STRING" id="1227456.C450_02825"/>
<evidence type="ECO:0000256" key="4">
    <source>
        <dbReference type="SAM" id="MobiDB-lite"/>
    </source>
</evidence>
<protein>
    <submittedName>
        <fullName evidence="6">Ferrichrome-binding protein</fullName>
    </submittedName>
</protein>
<dbReference type="SUPFAM" id="SSF53807">
    <property type="entry name" value="Helical backbone' metal receptor"/>
    <property type="match status" value="1"/>
</dbReference>
<reference evidence="6 7" key="1">
    <citation type="journal article" date="2014" name="PLoS Genet.">
        <title>Phylogenetically driven sequencing of extremely halophilic archaea reveals strategies for static and dynamic osmo-response.</title>
        <authorList>
            <person name="Becker E.A."/>
            <person name="Seitzer P.M."/>
            <person name="Tritt A."/>
            <person name="Larsen D."/>
            <person name="Krusor M."/>
            <person name="Yao A.I."/>
            <person name="Wu D."/>
            <person name="Madern D."/>
            <person name="Eisen J.A."/>
            <person name="Darling A.E."/>
            <person name="Facciotti M.T."/>
        </authorList>
    </citation>
    <scope>NUCLEOTIDE SEQUENCE [LARGE SCALE GENOMIC DNA]</scope>
    <source>
        <strain evidence="6 7">DSM 8989</strain>
    </source>
</reference>
<feature type="compositionally biased region" description="Low complexity" evidence="4">
    <location>
        <begin position="18"/>
        <end position="70"/>
    </location>
</feature>
<keyword evidence="2" id="KW-0813">Transport</keyword>
<dbReference type="PATRIC" id="fig|1227456.3.peg.589"/>
<feature type="domain" description="Fe/B12 periplasmic-binding" evidence="5">
    <location>
        <begin position="197"/>
        <end position="378"/>
    </location>
</feature>
<dbReference type="InterPro" id="IPR051313">
    <property type="entry name" value="Bact_iron-sidero_bind"/>
</dbReference>
<evidence type="ECO:0000259" key="5">
    <source>
        <dbReference type="Pfam" id="PF01497"/>
    </source>
</evidence>
<keyword evidence="3" id="KW-0732">Signal</keyword>
<proteinExistence type="predicted"/>